<name>A0A5Q4VHW8_9BACT</name>
<feature type="domain" description="Pyridoxamine 5'-phosphate oxidase N-terminal" evidence="1">
    <location>
        <begin position="12"/>
        <end position="116"/>
    </location>
</feature>
<reference evidence="2 3" key="1">
    <citation type="submission" date="2019-06" db="EMBL/GenBank/DDBJ databases">
        <title>Desulfobotulus mexicanus sp. nov., a novel sulfate-reducing bacterium isolated from the sediment of an alkaline crater lake in Mexico.</title>
        <authorList>
            <person name="Hirschler-Rea A."/>
        </authorList>
    </citation>
    <scope>NUCLEOTIDE SEQUENCE [LARGE SCALE GENOMIC DNA]</scope>
    <source>
        <strain evidence="2 3">PAR22N</strain>
    </source>
</reference>
<gene>
    <name evidence="2" type="ORF">FIM25_02360</name>
</gene>
<dbReference type="EMBL" id="VDMB01000002">
    <property type="protein sequence ID" value="TYT75770.1"/>
    <property type="molecule type" value="Genomic_DNA"/>
</dbReference>
<dbReference type="Pfam" id="PF01243">
    <property type="entry name" value="PNPOx_N"/>
    <property type="match status" value="1"/>
</dbReference>
<accession>A0A5Q4VHW8</accession>
<dbReference type="InterPro" id="IPR012349">
    <property type="entry name" value="Split_barrel_FMN-bd"/>
</dbReference>
<protein>
    <submittedName>
        <fullName evidence="2">Pyridoxamine 5'-phosphate oxidase family protein</fullName>
    </submittedName>
</protein>
<organism evidence="2 3">
    <name type="scientific">Desulfobotulus mexicanus</name>
    <dbReference type="NCBI Taxonomy" id="2586642"/>
    <lineage>
        <taxon>Bacteria</taxon>
        <taxon>Pseudomonadati</taxon>
        <taxon>Thermodesulfobacteriota</taxon>
        <taxon>Desulfobacteria</taxon>
        <taxon>Desulfobacterales</taxon>
        <taxon>Desulfobacteraceae</taxon>
        <taxon>Desulfobotulus</taxon>
    </lineage>
</organism>
<evidence type="ECO:0000313" key="3">
    <source>
        <dbReference type="Proteomes" id="UP000321899"/>
    </source>
</evidence>
<proteinExistence type="predicted"/>
<dbReference type="RefSeq" id="WP_139445913.1">
    <property type="nucleotide sequence ID" value="NZ_VDMB01000002.1"/>
</dbReference>
<dbReference type="SUPFAM" id="SSF50475">
    <property type="entry name" value="FMN-binding split barrel"/>
    <property type="match status" value="1"/>
</dbReference>
<dbReference type="AlphaFoldDB" id="A0A5Q4VHW8"/>
<keyword evidence="3" id="KW-1185">Reference proteome</keyword>
<dbReference type="Proteomes" id="UP000321899">
    <property type="component" value="Unassembled WGS sequence"/>
</dbReference>
<evidence type="ECO:0000259" key="1">
    <source>
        <dbReference type="Pfam" id="PF01243"/>
    </source>
</evidence>
<dbReference type="OrthoDB" id="3034951at2"/>
<sequence>MNDLMAKNPGDIDETIRRVLERNRLAVLATQREGQPHASLMAFTPLEGLRFLAFATYRDTLKYESIQQDRRVAILVEDRERDDSQPGRRIVLTALGEAVETPEEERQANIATHLARHPDLQGFLSSPECEFIRVAVQAYQVVSGVDDVRWYQID</sequence>
<dbReference type="InterPro" id="IPR011576">
    <property type="entry name" value="Pyridox_Oxase_N"/>
</dbReference>
<evidence type="ECO:0000313" key="2">
    <source>
        <dbReference type="EMBL" id="TYT75770.1"/>
    </source>
</evidence>
<dbReference type="Gene3D" id="2.30.110.10">
    <property type="entry name" value="Electron Transport, Fmn-binding Protein, Chain A"/>
    <property type="match status" value="1"/>
</dbReference>
<comment type="caution">
    <text evidence="2">The sequence shown here is derived from an EMBL/GenBank/DDBJ whole genome shotgun (WGS) entry which is preliminary data.</text>
</comment>